<evidence type="ECO:0008006" key="3">
    <source>
        <dbReference type="Google" id="ProtNLM"/>
    </source>
</evidence>
<protein>
    <recommendedName>
        <fullName evidence="3">DUF2591 domain-containing protein</fullName>
    </recommendedName>
</protein>
<accession>A0A1G7ZIC2</accession>
<organism evidence="1 2">
    <name type="scientific">Paraburkholderia phenazinium</name>
    <dbReference type="NCBI Taxonomy" id="60549"/>
    <lineage>
        <taxon>Bacteria</taxon>
        <taxon>Pseudomonadati</taxon>
        <taxon>Pseudomonadota</taxon>
        <taxon>Betaproteobacteria</taxon>
        <taxon>Burkholderiales</taxon>
        <taxon>Burkholderiaceae</taxon>
        <taxon>Paraburkholderia</taxon>
    </lineage>
</organism>
<dbReference type="RefSeq" id="WP_176860761.1">
    <property type="nucleotide sequence ID" value="NZ_FNCJ01000007.1"/>
</dbReference>
<dbReference type="Pfam" id="PF10765">
    <property type="entry name" value="Phage_P22_NinX"/>
    <property type="match status" value="1"/>
</dbReference>
<dbReference type="Proteomes" id="UP000199706">
    <property type="component" value="Unassembled WGS sequence"/>
</dbReference>
<evidence type="ECO:0000313" key="2">
    <source>
        <dbReference type="Proteomes" id="UP000199706"/>
    </source>
</evidence>
<sequence>MRVTELEGDTLDLWVAKAWMARSTYATVDASYVRDYDFHPSTDWAQGGPILEREHLTLEAGNHYGGGNTYKAWLRNPDGFFHAYGPTLLIAAMRAYVCSIFGEEVEDSAIKPSAEGKTDHWVDGGYDQKIDDFLRAK</sequence>
<dbReference type="AlphaFoldDB" id="A0A1G7ZIC2"/>
<evidence type="ECO:0000313" key="1">
    <source>
        <dbReference type="EMBL" id="SDH08473.1"/>
    </source>
</evidence>
<name>A0A1G7ZIC2_9BURK</name>
<reference evidence="1 2" key="1">
    <citation type="submission" date="2016-10" db="EMBL/GenBank/DDBJ databases">
        <authorList>
            <person name="de Groot N.N."/>
        </authorList>
    </citation>
    <scope>NUCLEOTIDE SEQUENCE [LARGE SCALE GENOMIC DNA]</scope>
    <source>
        <strain evidence="1 2">LMG 2247</strain>
    </source>
</reference>
<dbReference type="EMBL" id="FNCJ01000007">
    <property type="protein sequence ID" value="SDH08473.1"/>
    <property type="molecule type" value="Genomic_DNA"/>
</dbReference>
<gene>
    <name evidence="1" type="ORF">SAMN05216466_10744</name>
</gene>
<dbReference type="InterPro" id="IPR019701">
    <property type="entry name" value="Phage_P22_NinX"/>
</dbReference>
<proteinExistence type="predicted"/>